<evidence type="ECO:0000259" key="8">
    <source>
        <dbReference type="PROSITE" id="PS50110"/>
    </source>
</evidence>
<accession>A0A9W6UJF1</accession>
<keyword evidence="3" id="KW-0805">Transcription regulation</keyword>
<keyword evidence="1" id="KW-0597">Phosphoprotein</keyword>
<evidence type="ECO:0000256" key="3">
    <source>
        <dbReference type="ARBA" id="ARBA00023015"/>
    </source>
</evidence>
<dbReference type="InterPro" id="IPR001789">
    <property type="entry name" value="Sig_transdc_resp-reg_receiver"/>
</dbReference>
<dbReference type="SUPFAM" id="SSF46894">
    <property type="entry name" value="C-terminal effector domain of the bipartite response regulators"/>
    <property type="match status" value="1"/>
</dbReference>
<dbReference type="GO" id="GO:0005829">
    <property type="term" value="C:cytosol"/>
    <property type="evidence" value="ECO:0007669"/>
    <property type="project" value="TreeGrafter"/>
</dbReference>
<dbReference type="PROSITE" id="PS50110">
    <property type="entry name" value="RESPONSE_REGULATORY"/>
    <property type="match status" value="1"/>
</dbReference>
<keyword evidence="11" id="KW-1185">Reference proteome</keyword>
<proteinExistence type="predicted"/>
<feature type="domain" description="OmpR/PhoB-type" evidence="9">
    <location>
        <begin position="153"/>
        <end position="248"/>
    </location>
</feature>
<reference evidence="10" key="1">
    <citation type="submission" date="2023-02" db="EMBL/GenBank/DDBJ databases">
        <title>Nocardiopsis ansamitocini NBRC 112285.</title>
        <authorList>
            <person name="Ichikawa N."/>
            <person name="Sato H."/>
            <person name="Tonouchi N."/>
        </authorList>
    </citation>
    <scope>NUCLEOTIDE SEQUENCE</scope>
    <source>
        <strain evidence="10">NBRC 112285</strain>
    </source>
</reference>
<evidence type="ECO:0000256" key="1">
    <source>
        <dbReference type="ARBA" id="ARBA00022553"/>
    </source>
</evidence>
<evidence type="ECO:0000313" key="11">
    <source>
        <dbReference type="Proteomes" id="UP001165092"/>
    </source>
</evidence>
<dbReference type="EMBL" id="BSQG01000004">
    <property type="protein sequence ID" value="GLU48662.1"/>
    <property type="molecule type" value="Genomic_DNA"/>
</dbReference>
<dbReference type="GO" id="GO:0032993">
    <property type="term" value="C:protein-DNA complex"/>
    <property type="evidence" value="ECO:0007669"/>
    <property type="project" value="TreeGrafter"/>
</dbReference>
<dbReference type="GO" id="GO:0006355">
    <property type="term" value="P:regulation of DNA-templated transcription"/>
    <property type="evidence" value="ECO:0007669"/>
    <property type="project" value="InterPro"/>
</dbReference>
<protein>
    <submittedName>
        <fullName evidence="10">DNA-binding response regulator</fullName>
    </submittedName>
</protein>
<dbReference type="PROSITE" id="PS51755">
    <property type="entry name" value="OMPR_PHOB"/>
    <property type="match status" value="1"/>
</dbReference>
<comment type="caution">
    <text evidence="10">The sequence shown here is derived from an EMBL/GenBank/DDBJ whole genome shotgun (WGS) entry which is preliminary data.</text>
</comment>
<keyword evidence="5" id="KW-0804">Transcription</keyword>
<evidence type="ECO:0000313" key="10">
    <source>
        <dbReference type="EMBL" id="GLU48662.1"/>
    </source>
</evidence>
<dbReference type="Pfam" id="PF00486">
    <property type="entry name" value="Trans_reg_C"/>
    <property type="match status" value="1"/>
</dbReference>
<dbReference type="InterPro" id="IPR011006">
    <property type="entry name" value="CheY-like_superfamily"/>
</dbReference>
<evidence type="ECO:0000256" key="4">
    <source>
        <dbReference type="ARBA" id="ARBA00023125"/>
    </source>
</evidence>
<organism evidence="10 11">
    <name type="scientific">Nocardiopsis ansamitocini</name>
    <dbReference type="NCBI Taxonomy" id="1670832"/>
    <lineage>
        <taxon>Bacteria</taxon>
        <taxon>Bacillati</taxon>
        <taxon>Actinomycetota</taxon>
        <taxon>Actinomycetes</taxon>
        <taxon>Streptosporangiales</taxon>
        <taxon>Nocardiopsidaceae</taxon>
        <taxon>Nocardiopsis</taxon>
    </lineage>
</organism>
<evidence type="ECO:0000259" key="9">
    <source>
        <dbReference type="PROSITE" id="PS51755"/>
    </source>
</evidence>
<dbReference type="SMART" id="SM00448">
    <property type="entry name" value="REC"/>
    <property type="match status" value="1"/>
</dbReference>
<evidence type="ECO:0000256" key="6">
    <source>
        <dbReference type="PROSITE-ProRule" id="PRU00169"/>
    </source>
</evidence>
<dbReference type="Pfam" id="PF00072">
    <property type="entry name" value="Response_reg"/>
    <property type="match status" value="1"/>
</dbReference>
<feature type="domain" description="Response regulatory" evidence="8">
    <location>
        <begin position="31"/>
        <end position="142"/>
    </location>
</feature>
<dbReference type="InterPro" id="IPR036388">
    <property type="entry name" value="WH-like_DNA-bd_sf"/>
</dbReference>
<evidence type="ECO:0000256" key="7">
    <source>
        <dbReference type="PROSITE-ProRule" id="PRU01091"/>
    </source>
</evidence>
<dbReference type="InterPro" id="IPR016032">
    <property type="entry name" value="Sig_transdc_resp-reg_C-effctor"/>
</dbReference>
<dbReference type="CDD" id="cd00383">
    <property type="entry name" value="trans_reg_C"/>
    <property type="match status" value="1"/>
</dbReference>
<dbReference type="Proteomes" id="UP001165092">
    <property type="component" value="Unassembled WGS sequence"/>
</dbReference>
<dbReference type="Gene3D" id="3.40.50.2300">
    <property type="match status" value="1"/>
</dbReference>
<keyword evidence="4 7" id="KW-0238">DNA-binding</keyword>
<dbReference type="SMART" id="SM00862">
    <property type="entry name" value="Trans_reg_C"/>
    <property type="match status" value="1"/>
</dbReference>
<dbReference type="InterPro" id="IPR039420">
    <property type="entry name" value="WalR-like"/>
</dbReference>
<evidence type="ECO:0000256" key="2">
    <source>
        <dbReference type="ARBA" id="ARBA00023012"/>
    </source>
</evidence>
<dbReference type="PANTHER" id="PTHR48111:SF1">
    <property type="entry name" value="TWO-COMPONENT RESPONSE REGULATOR ORR33"/>
    <property type="match status" value="1"/>
</dbReference>
<dbReference type="Gene3D" id="6.10.250.690">
    <property type="match status" value="1"/>
</dbReference>
<evidence type="ECO:0000256" key="5">
    <source>
        <dbReference type="ARBA" id="ARBA00023163"/>
    </source>
</evidence>
<dbReference type="GO" id="GO:0000976">
    <property type="term" value="F:transcription cis-regulatory region binding"/>
    <property type="evidence" value="ECO:0007669"/>
    <property type="project" value="TreeGrafter"/>
</dbReference>
<dbReference type="SUPFAM" id="SSF52172">
    <property type="entry name" value="CheY-like"/>
    <property type="match status" value="1"/>
</dbReference>
<feature type="DNA-binding region" description="OmpR/PhoB-type" evidence="7">
    <location>
        <begin position="153"/>
        <end position="248"/>
    </location>
</feature>
<gene>
    <name evidence="10" type="ORF">Nans01_30130</name>
</gene>
<comment type="caution">
    <text evidence="6">Lacks conserved residue(s) required for the propagation of feature annotation.</text>
</comment>
<name>A0A9W6UJF1_9ACTN</name>
<dbReference type="GO" id="GO:0000156">
    <property type="term" value="F:phosphorelay response regulator activity"/>
    <property type="evidence" value="ECO:0007669"/>
    <property type="project" value="TreeGrafter"/>
</dbReference>
<dbReference type="PANTHER" id="PTHR48111">
    <property type="entry name" value="REGULATOR OF RPOS"/>
    <property type="match status" value="1"/>
</dbReference>
<dbReference type="InterPro" id="IPR001867">
    <property type="entry name" value="OmpR/PhoB-type_DNA-bd"/>
</dbReference>
<dbReference type="AlphaFoldDB" id="A0A9W6UJF1"/>
<dbReference type="Gene3D" id="1.10.10.10">
    <property type="entry name" value="Winged helix-like DNA-binding domain superfamily/Winged helix DNA-binding domain"/>
    <property type="match status" value="1"/>
</dbReference>
<sequence length="249" mass="27610">MFICGNGAFVGWKKGYSLSRGKFTLEEYVIRTLVVEHDVNLSKTTVSNLRRNGYDADSVGTGKAALDEAENADLVLLALDLPDLDGLEVCRQIRAICDTPIISVTDGGTELDRVLGLQAGSDDCINKPYGLRELIARIEAVMRRTRPKPAFQGSVICHGQLYLDCAGRKVRVSGKDVKVTRKEFDLLYLLLSQREKVVSREQLMTRVWGNEWAKNGRTIDTHVSSLRSKLGASSWITTVHGVGYRIGHE</sequence>
<keyword evidence="2" id="KW-0902">Two-component regulatory system</keyword>